<sequence length="313" mass="35456">FWVIGMNNLGRYGDMVRIGEGTYGVVYKATDTYSRKTFALKKISLNRDSEGVPSTCIREISLLRELNHSNIVRLYDVVHVASDMNLFLVFEFMDQDLKGLMDKLPSKRLPADYVKSFCFQLLQALAYCHTHRVIHRDLKPQNILVDNSGAVKLADFGLARCFSMPSRVYTHEVVTLWYRPPEVLLGTRNYSTGVDLWSLACILAEMATGVALFEGDSEIDQLFKIFQILGTPNSKNWPGVEKLADWSAAFPQWNGGKEALGRAIGTKLDEDGLDLLFRMLFYLPEQRITSKAAISHRYLRQIPMGLSPVTTLF</sequence>
<reference evidence="17" key="1">
    <citation type="submission" date="2022-10" db="EMBL/GenBank/DDBJ databases">
        <title>Genome assembly of Pristionchus species.</title>
        <authorList>
            <person name="Yoshida K."/>
            <person name="Sommer R.J."/>
        </authorList>
    </citation>
    <scope>NUCLEOTIDE SEQUENCE [LARGE SCALE GENOMIC DNA]</scope>
    <source>
        <strain evidence="17">RS5460</strain>
    </source>
</reference>
<dbReference type="InterPro" id="IPR017441">
    <property type="entry name" value="Protein_kinase_ATP_BS"/>
</dbReference>
<dbReference type="GO" id="GO:0051446">
    <property type="term" value="P:positive regulation of meiotic cell cycle"/>
    <property type="evidence" value="ECO:0007669"/>
    <property type="project" value="UniProtKB-ARBA"/>
</dbReference>
<evidence type="ECO:0000256" key="9">
    <source>
        <dbReference type="ARBA" id="ARBA00022840"/>
    </source>
</evidence>
<evidence type="ECO:0000259" key="15">
    <source>
        <dbReference type="PROSITE" id="PS50011"/>
    </source>
</evidence>
<protein>
    <recommendedName>
        <fullName evidence="2">cyclin-dependent kinase</fullName>
        <ecNumber evidence="2">2.7.11.22</ecNumber>
    </recommendedName>
</protein>
<comment type="caution">
    <text evidence="16">The sequence shown here is derived from an EMBL/GenBank/DDBJ whole genome shotgun (WGS) entry which is preliminary data.</text>
</comment>
<dbReference type="GO" id="GO:0000307">
    <property type="term" value="C:cyclin-dependent protein kinase holoenzyme complex"/>
    <property type="evidence" value="ECO:0007669"/>
    <property type="project" value="TreeGrafter"/>
</dbReference>
<evidence type="ECO:0000313" key="17">
    <source>
        <dbReference type="Proteomes" id="UP001328107"/>
    </source>
</evidence>
<evidence type="ECO:0000256" key="5">
    <source>
        <dbReference type="ARBA" id="ARBA00022679"/>
    </source>
</evidence>
<dbReference type="InterPro" id="IPR011009">
    <property type="entry name" value="Kinase-like_dom_sf"/>
</dbReference>
<dbReference type="GO" id="GO:0030332">
    <property type="term" value="F:cyclin binding"/>
    <property type="evidence" value="ECO:0007669"/>
    <property type="project" value="TreeGrafter"/>
</dbReference>
<evidence type="ECO:0000256" key="2">
    <source>
        <dbReference type="ARBA" id="ARBA00012425"/>
    </source>
</evidence>
<dbReference type="InterPro" id="IPR000719">
    <property type="entry name" value="Prot_kinase_dom"/>
</dbReference>
<dbReference type="PROSITE" id="PS00107">
    <property type="entry name" value="PROTEIN_KINASE_ATP"/>
    <property type="match status" value="1"/>
</dbReference>
<feature type="binding site" evidence="13">
    <location>
        <position position="41"/>
    </location>
    <ligand>
        <name>ATP</name>
        <dbReference type="ChEBI" id="CHEBI:30616"/>
    </ligand>
</feature>
<evidence type="ECO:0000256" key="14">
    <source>
        <dbReference type="RuleBase" id="RU000304"/>
    </source>
</evidence>
<dbReference type="PANTHER" id="PTHR24056:SF254">
    <property type="entry name" value="CYCLIN-DEPENDENT KINASE 2"/>
    <property type="match status" value="1"/>
</dbReference>
<proteinExistence type="inferred from homology"/>
<dbReference type="GO" id="GO:0090068">
    <property type="term" value="P:positive regulation of cell cycle process"/>
    <property type="evidence" value="ECO:0007669"/>
    <property type="project" value="UniProtKB-ARBA"/>
</dbReference>
<dbReference type="GO" id="GO:0051301">
    <property type="term" value="P:cell division"/>
    <property type="evidence" value="ECO:0007669"/>
    <property type="project" value="UniProtKB-KW"/>
</dbReference>
<dbReference type="EMBL" id="BTRK01000001">
    <property type="protein sequence ID" value="GMR32772.1"/>
    <property type="molecule type" value="Genomic_DNA"/>
</dbReference>
<feature type="non-terminal residue" evidence="16">
    <location>
        <position position="313"/>
    </location>
</feature>
<keyword evidence="9 13" id="KW-0067">ATP-binding</keyword>
<dbReference type="InterPro" id="IPR008271">
    <property type="entry name" value="Ser/Thr_kinase_AS"/>
</dbReference>
<dbReference type="PROSITE" id="PS50011">
    <property type="entry name" value="PROTEIN_KINASE_DOM"/>
    <property type="match status" value="1"/>
</dbReference>
<keyword evidence="17" id="KW-1185">Reference proteome</keyword>
<dbReference type="PROSITE" id="PS00108">
    <property type="entry name" value="PROTEIN_KINASE_ST"/>
    <property type="match status" value="1"/>
</dbReference>
<evidence type="ECO:0000256" key="10">
    <source>
        <dbReference type="ARBA" id="ARBA00023306"/>
    </source>
</evidence>
<keyword evidence="4" id="KW-0132">Cell division</keyword>
<dbReference type="GO" id="GO:0005634">
    <property type="term" value="C:nucleus"/>
    <property type="evidence" value="ECO:0007669"/>
    <property type="project" value="TreeGrafter"/>
</dbReference>
<keyword evidence="5" id="KW-0808">Transferase</keyword>
<comment type="catalytic activity">
    <reaction evidence="12">
        <text>L-seryl-[protein] + ATP = O-phospho-L-seryl-[protein] + ADP + H(+)</text>
        <dbReference type="Rhea" id="RHEA:17989"/>
        <dbReference type="Rhea" id="RHEA-COMP:9863"/>
        <dbReference type="Rhea" id="RHEA-COMP:11604"/>
        <dbReference type="ChEBI" id="CHEBI:15378"/>
        <dbReference type="ChEBI" id="CHEBI:29999"/>
        <dbReference type="ChEBI" id="CHEBI:30616"/>
        <dbReference type="ChEBI" id="CHEBI:83421"/>
        <dbReference type="ChEBI" id="CHEBI:456216"/>
        <dbReference type="EC" id="2.7.11.22"/>
    </reaction>
</comment>
<keyword evidence="6 13" id="KW-0547">Nucleotide-binding</keyword>
<dbReference type="Gene3D" id="1.10.510.10">
    <property type="entry name" value="Transferase(Phosphotransferase) domain 1"/>
    <property type="match status" value="1"/>
</dbReference>
<comment type="catalytic activity">
    <reaction evidence="11">
        <text>L-threonyl-[protein] + ATP = O-phospho-L-threonyl-[protein] + ADP + H(+)</text>
        <dbReference type="Rhea" id="RHEA:46608"/>
        <dbReference type="Rhea" id="RHEA-COMP:11060"/>
        <dbReference type="Rhea" id="RHEA-COMP:11605"/>
        <dbReference type="ChEBI" id="CHEBI:15378"/>
        <dbReference type="ChEBI" id="CHEBI:30013"/>
        <dbReference type="ChEBI" id="CHEBI:30616"/>
        <dbReference type="ChEBI" id="CHEBI:61977"/>
        <dbReference type="ChEBI" id="CHEBI:456216"/>
        <dbReference type="EC" id="2.7.11.22"/>
    </reaction>
</comment>
<dbReference type="GO" id="GO:0010468">
    <property type="term" value="P:regulation of gene expression"/>
    <property type="evidence" value="ECO:0007669"/>
    <property type="project" value="TreeGrafter"/>
</dbReference>
<dbReference type="EC" id="2.7.11.22" evidence="2"/>
<keyword evidence="3 14" id="KW-0723">Serine/threonine-protein kinase</keyword>
<keyword evidence="8" id="KW-0418">Kinase</keyword>
<accession>A0AAN4Z7I2</accession>
<evidence type="ECO:0000256" key="6">
    <source>
        <dbReference type="ARBA" id="ARBA00022741"/>
    </source>
</evidence>
<dbReference type="GO" id="GO:0005737">
    <property type="term" value="C:cytoplasm"/>
    <property type="evidence" value="ECO:0007669"/>
    <property type="project" value="TreeGrafter"/>
</dbReference>
<dbReference type="Proteomes" id="UP001328107">
    <property type="component" value="Unassembled WGS sequence"/>
</dbReference>
<feature type="domain" description="Protein kinase" evidence="15">
    <location>
        <begin position="12"/>
        <end position="299"/>
    </location>
</feature>
<evidence type="ECO:0000256" key="3">
    <source>
        <dbReference type="ARBA" id="ARBA00022527"/>
    </source>
</evidence>
<dbReference type="PANTHER" id="PTHR24056">
    <property type="entry name" value="CELL DIVISION PROTEIN KINASE"/>
    <property type="match status" value="1"/>
</dbReference>
<dbReference type="Pfam" id="PF00069">
    <property type="entry name" value="Pkinase"/>
    <property type="match status" value="1"/>
</dbReference>
<dbReference type="GO" id="GO:0007165">
    <property type="term" value="P:signal transduction"/>
    <property type="evidence" value="ECO:0007669"/>
    <property type="project" value="TreeGrafter"/>
</dbReference>
<name>A0AAN4Z7I2_9BILA</name>
<keyword evidence="10" id="KW-0131">Cell cycle</keyword>
<evidence type="ECO:0000256" key="7">
    <source>
        <dbReference type="ARBA" id="ARBA00022776"/>
    </source>
</evidence>
<dbReference type="FunFam" id="3.30.200.20:FF:000375">
    <property type="entry name" value="Cell division related protein kinase 2"/>
    <property type="match status" value="1"/>
</dbReference>
<evidence type="ECO:0000313" key="16">
    <source>
        <dbReference type="EMBL" id="GMR32772.1"/>
    </source>
</evidence>
<dbReference type="GO" id="GO:0000082">
    <property type="term" value="P:G1/S transition of mitotic cell cycle"/>
    <property type="evidence" value="ECO:0007669"/>
    <property type="project" value="TreeGrafter"/>
</dbReference>
<evidence type="ECO:0000256" key="4">
    <source>
        <dbReference type="ARBA" id="ARBA00022618"/>
    </source>
</evidence>
<dbReference type="SUPFAM" id="SSF56112">
    <property type="entry name" value="Protein kinase-like (PK-like)"/>
    <property type="match status" value="1"/>
</dbReference>
<organism evidence="16 17">
    <name type="scientific">Pristionchus mayeri</name>
    <dbReference type="NCBI Taxonomy" id="1317129"/>
    <lineage>
        <taxon>Eukaryota</taxon>
        <taxon>Metazoa</taxon>
        <taxon>Ecdysozoa</taxon>
        <taxon>Nematoda</taxon>
        <taxon>Chromadorea</taxon>
        <taxon>Rhabditida</taxon>
        <taxon>Rhabditina</taxon>
        <taxon>Diplogasteromorpha</taxon>
        <taxon>Diplogasteroidea</taxon>
        <taxon>Neodiplogasteridae</taxon>
        <taxon>Pristionchus</taxon>
    </lineage>
</organism>
<dbReference type="AlphaFoldDB" id="A0AAN4Z7I2"/>
<feature type="non-terminal residue" evidence="16">
    <location>
        <position position="1"/>
    </location>
</feature>
<evidence type="ECO:0000256" key="8">
    <source>
        <dbReference type="ARBA" id="ARBA00022777"/>
    </source>
</evidence>
<dbReference type="GO" id="GO:0004693">
    <property type="term" value="F:cyclin-dependent protein serine/threonine kinase activity"/>
    <property type="evidence" value="ECO:0007669"/>
    <property type="project" value="UniProtKB-EC"/>
</dbReference>
<dbReference type="CDD" id="cd07829">
    <property type="entry name" value="STKc_CDK_like"/>
    <property type="match status" value="1"/>
</dbReference>
<evidence type="ECO:0000256" key="11">
    <source>
        <dbReference type="ARBA" id="ARBA00047811"/>
    </source>
</evidence>
<dbReference type="FunFam" id="1.10.510.10:FF:000706">
    <property type="entry name" value="Cyclin-dependent kinase 1"/>
    <property type="match status" value="1"/>
</dbReference>
<dbReference type="GO" id="GO:0005524">
    <property type="term" value="F:ATP binding"/>
    <property type="evidence" value="ECO:0007669"/>
    <property type="project" value="UniProtKB-UniRule"/>
</dbReference>
<evidence type="ECO:0000256" key="13">
    <source>
        <dbReference type="PROSITE-ProRule" id="PRU10141"/>
    </source>
</evidence>
<evidence type="ECO:0000256" key="12">
    <source>
        <dbReference type="ARBA" id="ARBA00048367"/>
    </source>
</evidence>
<evidence type="ECO:0000256" key="1">
    <source>
        <dbReference type="ARBA" id="ARBA00006485"/>
    </source>
</evidence>
<gene>
    <name evidence="16" type="ORF">PMAYCL1PPCAC_02967</name>
</gene>
<keyword evidence="7" id="KW-0498">Mitosis</keyword>
<dbReference type="SMART" id="SM00220">
    <property type="entry name" value="S_TKc"/>
    <property type="match status" value="1"/>
</dbReference>
<dbReference type="GO" id="GO:0010389">
    <property type="term" value="P:regulation of G2/M transition of mitotic cell cycle"/>
    <property type="evidence" value="ECO:0007669"/>
    <property type="project" value="TreeGrafter"/>
</dbReference>
<comment type="similarity">
    <text evidence="1">Belongs to the protein kinase superfamily. CMGC Ser/Thr protein kinase family. CDC2/CDKX subfamily.</text>
</comment>
<dbReference type="InterPro" id="IPR050108">
    <property type="entry name" value="CDK"/>
</dbReference>
<dbReference type="Gene3D" id="3.30.200.20">
    <property type="entry name" value="Phosphorylase Kinase, domain 1"/>
    <property type="match status" value="1"/>
</dbReference>